<accession>A0ABV8JDK0</accession>
<dbReference type="SUPFAM" id="SSF53474">
    <property type="entry name" value="alpha/beta-Hydrolases"/>
    <property type="match status" value="1"/>
</dbReference>
<comment type="similarity">
    <text evidence="1">Belongs to the AB hydrolase superfamily.</text>
</comment>
<organism evidence="2 3">
    <name type="scientific">Actinoplanes subglobosus</name>
    <dbReference type="NCBI Taxonomy" id="1547892"/>
    <lineage>
        <taxon>Bacteria</taxon>
        <taxon>Bacillati</taxon>
        <taxon>Actinomycetota</taxon>
        <taxon>Actinomycetes</taxon>
        <taxon>Micromonosporales</taxon>
        <taxon>Micromonosporaceae</taxon>
        <taxon>Actinoplanes</taxon>
    </lineage>
</organism>
<dbReference type="GO" id="GO:0016787">
    <property type="term" value="F:hydrolase activity"/>
    <property type="evidence" value="ECO:0007669"/>
    <property type="project" value="UniProtKB-KW"/>
</dbReference>
<keyword evidence="3" id="KW-1185">Reference proteome</keyword>
<comment type="caution">
    <text evidence="2">The sequence shown here is derived from an EMBL/GenBank/DDBJ whole genome shotgun (WGS) entry which is preliminary data.</text>
</comment>
<dbReference type="InterPro" id="IPR029058">
    <property type="entry name" value="AB_hydrolase_fold"/>
</dbReference>
<dbReference type="PANTHER" id="PTHR22946">
    <property type="entry name" value="DIENELACTONE HYDROLASE DOMAIN-CONTAINING PROTEIN-RELATED"/>
    <property type="match status" value="1"/>
</dbReference>
<keyword evidence="2" id="KW-0378">Hydrolase</keyword>
<dbReference type="RefSeq" id="WP_378073442.1">
    <property type="nucleotide sequence ID" value="NZ_JBHSBL010000041.1"/>
</dbReference>
<gene>
    <name evidence="2" type="ORF">ACFO0C_47215</name>
</gene>
<evidence type="ECO:0000256" key="1">
    <source>
        <dbReference type="ARBA" id="ARBA00008645"/>
    </source>
</evidence>
<name>A0ABV8JDK0_9ACTN</name>
<dbReference type="Proteomes" id="UP001595867">
    <property type="component" value="Unassembled WGS sequence"/>
</dbReference>
<evidence type="ECO:0000313" key="3">
    <source>
        <dbReference type="Proteomes" id="UP001595867"/>
    </source>
</evidence>
<reference evidence="3" key="1">
    <citation type="journal article" date="2019" name="Int. J. Syst. Evol. Microbiol.">
        <title>The Global Catalogue of Microorganisms (GCM) 10K type strain sequencing project: providing services to taxonomists for standard genome sequencing and annotation.</title>
        <authorList>
            <consortium name="The Broad Institute Genomics Platform"/>
            <consortium name="The Broad Institute Genome Sequencing Center for Infectious Disease"/>
            <person name="Wu L."/>
            <person name="Ma J."/>
        </authorList>
    </citation>
    <scope>NUCLEOTIDE SEQUENCE [LARGE SCALE GENOMIC DNA]</scope>
    <source>
        <strain evidence="3">TBRC 5832</strain>
    </source>
</reference>
<protein>
    <submittedName>
        <fullName evidence="2">Alpha/beta hydrolase</fullName>
    </submittedName>
</protein>
<sequence>MPLPDHLQPFVLPVDTVTPERRGSVDVYLPDTAEPRPAIVFVHGGPVPAELRPTPRDWPVYRGYGSLAVTRDVVGVTLDHRLHHPTAYPQAAADVMEAVRLARELPQVDADRVAVWFFSGGGLMLADWLRTPPAWLRCVAATYPLLTPLPGWSVDPAFRPLEVITEAAGKPSTPPIVLTRAGLERPEVAAAVAEFLAAAGDARLEVIDVPNGRHGFDMLDHTEESRKAVELAFDLVLAHLR</sequence>
<dbReference type="Gene3D" id="3.40.50.1820">
    <property type="entry name" value="alpha/beta hydrolase"/>
    <property type="match status" value="1"/>
</dbReference>
<dbReference type="InterPro" id="IPR050261">
    <property type="entry name" value="FrsA_esterase"/>
</dbReference>
<evidence type="ECO:0000313" key="2">
    <source>
        <dbReference type="EMBL" id="MFC4072568.1"/>
    </source>
</evidence>
<proteinExistence type="inferred from homology"/>
<dbReference type="EMBL" id="JBHSBL010000041">
    <property type="protein sequence ID" value="MFC4072568.1"/>
    <property type="molecule type" value="Genomic_DNA"/>
</dbReference>